<dbReference type="Proteomes" id="UP000007832">
    <property type="component" value="Unassembled WGS sequence"/>
</dbReference>
<reference evidence="1 2" key="1">
    <citation type="submission" date="2011-07" db="EMBL/GenBank/DDBJ databases">
        <title>Genome Sequence of Propionibacterium acnes SK182B-JCVI.</title>
        <authorList>
            <person name="Durkin A.S."/>
            <person name="Madupu R."/>
            <person name="Hostetler J."/>
            <person name="Radune D."/>
            <person name="Torralba M."/>
            <person name="Methe B."/>
            <person name="Sutton G."/>
            <person name="Strausberg R.L."/>
            <person name="Nelson K.E."/>
        </authorList>
    </citation>
    <scope>NUCLEOTIDE SEQUENCE [LARGE SCALE GENOMIC DNA]</scope>
    <source>
        <strain evidence="1 2">SK182B-JCVI</strain>
    </source>
</reference>
<gene>
    <name evidence="1" type="ORF">HMPREF1162_0173</name>
</gene>
<evidence type="ECO:0000313" key="1">
    <source>
        <dbReference type="EMBL" id="EGR97566.1"/>
    </source>
</evidence>
<comment type="caution">
    <text evidence="1">The sequence shown here is derived from an EMBL/GenBank/DDBJ whole genome shotgun (WGS) entry which is preliminary data.</text>
</comment>
<proteinExistence type="predicted"/>
<name>F9NT06_9ACTN</name>
<dbReference type="AlphaFoldDB" id="F9NT06"/>
<dbReference type="EMBL" id="AFUN01000007">
    <property type="protein sequence ID" value="EGR97566.1"/>
    <property type="molecule type" value="Genomic_DNA"/>
</dbReference>
<accession>F9NT06</accession>
<dbReference type="PATRIC" id="fig|1051006.4.peg.299"/>
<sequence>MGAPGSDTDLQCRPTGWAESWAENCGGGEMILAAAWLLKP</sequence>
<organism evidence="1 2">
    <name type="scientific">[Propionibacterium] namnetense SK182B-JCVI</name>
    <dbReference type="NCBI Taxonomy" id="1051006"/>
    <lineage>
        <taxon>Bacteria</taxon>
        <taxon>Bacillati</taxon>
        <taxon>Actinomycetota</taxon>
        <taxon>Actinomycetes</taxon>
        <taxon>Propionibacteriales</taxon>
        <taxon>Propionibacteriaceae</taxon>
        <taxon>Cutibacterium</taxon>
    </lineage>
</organism>
<evidence type="ECO:0000313" key="2">
    <source>
        <dbReference type="Proteomes" id="UP000007832"/>
    </source>
</evidence>
<protein>
    <submittedName>
        <fullName evidence="1">Uncharacterized protein</fullName>
    </submittedName>
</protein>